<dbReference type="SUPFAM" id="SSF51905">
    <property type="entry name" value="FAD/NAD(P)-binding domain"/>
    <property type="match status" value="1"/>
</dbReference>
<sequence>MGPIASARPDVLIVGAGGAGAVLAARLSEDADRSVLLLEAGPVSAAFDAALLDARLVPGAQPDHPATSSHAVRLTPRRPWSVPRGRVLGGSTTVNGGYFVRARRSDFDRWAAAGNPAWAYERVLPLLRAMEDDLDFGPSDVHGDGGPMRVTREPLAHPAAAAFREAARELGFAAEPDKNDQGPPGFGPVPSNSVDGVRRNTGLAYLSAPVRDRPNFTVLGDCSVRRVVVERGQATGVVVERDGVRETFDAGCVVLCAGALVTPHLLLLSGIGPRADLEQAGVPVVRDAPAVGAHLSDHPQLVLDWQPHDDLAPLTTSWLGGCLHLNSLGSGPGCPGDIEILQSLVPMAGLVGGAVRLPGAPLSFLASVQTPRPTGRLRLLSADPAASPAVDYDYLRDGEVLRRLRAAVRVTADLVDTAPFTKVSSGGLLAPGPEVLHDGRALDAWIRDHLGTAQHTCGTAPMGPADAPEHAAVDQYGRVHGVRGLRVADTSILPDTPHRGPAATAVLIGELIADAMRRELP</sequence>
<evidence type="ECO:0000256" key="1">
    <source>
        <dbReference type="ARBA" id="ARBA00001974"/>
    </source>
</evidence>
<evidence type="ECO:0000256" key="5">
    <source>
        <dbReference type="RuleBase" id="RU003968"/>
    </source>
</evidence>
<dbReference type="PANTHER" id="PTHR11552:SF147">
    <property type="entry name" value="CHOLINE DEHYDROGENASE, MITOCHONDRIAL"/>
    <property type="match status" value="1"/>
</dbReference>
<dbReference type="Gene3D" id="3.30.410.40">
    <property type="match status" value="1"/>
</dbReference>
<dbReference type="NCBIfam" id="TIGR03970">
    <property type="entry name" value="Rv0697"/>
    <property type="match status" value="1"/>
</dbReference>
<dbReference type="PROSITE" id="PS00623">
    <property type="entry name" value="GMC_OXRED_1"/>
    <property type="match status" value="1"/>
</dbReference>
<evidence type="ECO:0000256" key="3">
    <source>
        <dbReference type="ARBA" id="ARBA00022630"/>
    </source>
</evidence>
<proteinExistence type="inferred from homology"/>
<dbReference type="Pfam" id="PF05199">
    <property type="entry name" value="GMC_oxred_C"/>
    <property type="match status" value="1"/>
</dbReference>
<dbReference type="InterPro" id="IPR036188">
    <property type="entry name" value="FAD/NAD-bd_sf"/>
</dbReference>
<gene>
    <name evidence="9" type="primary">mftG</name>
    <name evidence="9" type="ORF">OKJ99_28570</name>
</gene>
<reference evidence="9 10" key="1">
    <citation type="submission" date="2022-10" db="EMBL/GenBank/DDBJ databases">
        <authorList>
            <person name="Xie J."/>
            <person name="Shen N."/>
        </authorList>
    </citation>
    <scope>NUCLEOTIDE SEQUENCE [LARGE SCALE GENOMIC DNA]</scope>
    <source>
        <strain evidence="9 10">YIM65594</strain>
    </source>
</reference>
<evidence type="ECO:0000313" key="10">
    <source>
        <dbReference type="Proteomes" id="UP001354931"/>
    </source>
</evidence>
<dbReference type="RefSeq" id="WP_326020655.1">
    <property type="nucleotide sequence ID" value="NZ_JAOZYC010000147.1"/>
</dbReference>
<comment type="similarity">
    <text evidence="2 5">Belongs to the GMC oxidoreductase family.</text>
</comment>
<dbReference type="Gene3D" id="3.50.50.60">
    <property type="entry name" value="FAD/NAD(P)-binding domain"/>
    <property type="match status" value="1"/>
</dbReference>
<feature type="domain" description="Glucose-methanol-choline oxidoreductase N-terminal" evidence="7">
    <location>
        <begin position="85"/>
        <end position="108"/>
    </location>
</feature>
<dbReference type="InterPro" id="IPR007867">
    <property type="entry name" value="GMC_OxRtase_C"/>
</dbReference>
<evidence type="ECO:0000256" key="2">
    <source>
        <dbReference type="ARBA" id="ARBA00010790"/>
    </source>
</evidence>
<evidence type="ECO:0000259" key="7">
    <source>
        <dbReference type="PROSITE" id="PS00623"/>
    </source>
</evidence>
<evidence type="ECO:0000259" key="8">
    <source>
        <dbReference type="PROSITE" id="PS00624"/>
    </source>
</evidence>
<dbReference type="InterPro" id="IPR012132">
    <property type="entry name" value="GMC_OxRdtase"/>
</dbReference>
<feature type="region of interest" description="Disordered" evidence="6">
    <location>
        <begin position="174"/>
        <end position="195"/>
    </location>
</feature>
<dbReference type="Proteomes" id="UP001354931">
    <property type="component" value="Unassembled WGS sequence"/>
</dbReference>
<dbReference type="EC" id="1.-.-.-" evidence="9"/>
<dbReference type="PROSITE" id="PS00624">
    <property type="entry name" value="GMC_OXRED_2"/>
    <property type="match status" value="1"/>
</dbReference>
<dbReference type="EMBL" id="JAOZYC010000147">
    <property type="protein sequence ID" value="MEB8341457.1"/>
    <property type="molecule type" value="Genomic_DNA"/>
</dbReference>
<keyword evidence="10" id="KW-1185">Reference proteome</keyword>
<keyword evidence="4 5" id="KW-0274">FAD</keyword>
<name>A0ABU6FF84_9ACTN</name>
<evidence type="ECO:0000313" key="9">
    <source>
        <dbReference type="EMBL" id="MEB8341457.1"/>
    </source>
</evidence>
<feature type="domain" description="Glucose-methanol-choline oxidoreductase N-terminal" evidence="8">
    <location>
        <begin position="258"/>
        <end position="272"/>
    </location>
</feature>
<keyword evidence="3 5" id="KW-0285">Flavoprotein</keyword>
<accession>A0ABU6FF84</accession>
<dbReference type="GO" id="GO:0016491">
    <property type="term" value="F:oxidoreductase activity"/>
    <property type="evidence" value="ECO:0007669"/>
    <property type="project" value="UniProtKB-KW"/>
</dbReference>
<keyword evidence="9" id="KW-0560">Oxidoreductase</keyword>
<dbReference type="SUPFAM" id="SSF54373">
    <property type="entry name" value="FAD-linked reductases, C-terminal domain"/>
    <property type="match status" value="1"/>
</dbReference>
<comment type="caution">
    <text evidence="9">The sequence shown here is derived from an EMBL/GenBank/DDBJ whole genome shotgun (WGS) entry which is preliminary data.</text>
</comment>
<dbReference type="PANTHER" id="PTHR11552">
    <property type="entry name" value="GLUCOSE-METHANOL-CHOLINE GMC OXIDOREDUCTASE"/>
    <property type="match status" value="1"/>
</dbReference>
<evidence type="ECO:0000256" key="4">
    <source>
        <dbReference type="ARBA" id="ARBA00022827"/>
    </source>
</evidence>
<comment type="cofactor">
    <cofactor evidence="1">
        <name>FAD</name>
        <dbReference type="ChEBI" id="CHEBI:57692"/>
    </cofactor>
</comment>
<evidence type="ECO:0000256" key="6">
    <source>
        <dbReference type="SAM" id="MobiDB-lite"/>
    </source>
</evidence>
<dbReference type="PIRSF" id="PIRSF000137">
    <property type="entry name" value="Alcohol_oxidase"/>
    <property type="match status" value="1"/>
</dbReference>
<dbReference type="InterPro" id="IPR000172">
    <property type="entry name" value="GMC_OxRdtase_N"/>
</dbReference>
<protein>
    <submittedName>
        <fullName evidence="9">Mycofactocin system GMC family oxidoreductase MftG</fullName>
        <ecNumber evidence="9">1.-.-.-</ecNumber>
    </submittedName>
</protein>
<dbReference type="InterPro" id="IPR023978">
    <property type="entry name" value="GMC_oxidoreductase_bact"/>
</dbReference>
<dbReference type="Pfam" id="PF00732">
    <property type="entry name" value="GMC_oxred_N"/>
    <property type="match status" value="1"/>
</dbReference>
<organism evidence="9 10">
    <name type="scientific">Streptomyces endophyticus</name>
    <dbReference type="NCBI Taxonomy" id="714166"/>
    <lineage>
        <taxon>Bacteria</taxon>
        <taxon>Bacillati</taxon>
        <taxon>Actinomycetota</taxon>
        <taxon>Actinomycetes</taxon>
        <taxon>Kitasatosporales</taxon>
        <taxon>Streptomycetaceae</taxon>
        <taxon>Streptomyces</taxon>
    </lineage>
</organism>